<sequence>MTALSGTTIIETAERVCGEWTARLLADFGAEVIKVERPGGSPTRRFGPPVANGSSAVFAYANTGKKSVVLDLETPEGCAALERLLARANALIDDHTPAWCANRNLAPEDLSARFPRLVQCHITPLGQDASEDMARAFPINIAAAGGWAWHTPSESGDSDPPLMGASPFMPDFDTGYDAALATAASLFHQRRTGEGQAIDLSEVAVQLSRADVVLGRVLAGDDEPSHSRRRYDMGGPGRVFACADGHVHLIMTTARHWRGLVGLMGDPAWAQEFPEDWLEFHCTPERVASFREHFRSWIADKPRDAITHEAHRRSVMLAPVNLAPDLFTNLQYRHRGFFQTLDGIDTPAAPYRMTASPPRLTHPAPEPGADDRELAA</sequence>
<dbReference type="Gene3D" id="3.40.50.10540">
    <property type="entry name" value="Crotonobetainyl-coa:carnitine coa-transferase, domain 1"/>
    <property type="match status" value="1"/>
</dbReference>
<evidence type="ECO:0000313" key="4">
    <source>
        <dbReference type="Proteomes" id="UP001162802"/>
    </source>
</evidence>
<gene>
    <name evidence="3" type="ORF">MTR65_16865</name>
</gene>
<dbReference type="EMBL" id="JALHAT010000039">
    <property type="protein sequence ID" value="MCJ1962367.1"/>
    <property type="molecule type" value="Genomic_DNA"/>
</dbReference>
<feature type="region of interest" description="Disordered" evidence="2">
    <location>
        <begin position="348"/>
        <end position="376"/>
    </location>
</feature>
<evidence type="ECO:0000256" key="1">
    <source>
        <dbReference type="ARBA" id="ARBA00022679"/>
    </source>
</evidence>
<keyword evidence="4" id="KW-1185">Reference proteome</keyword>
<dbReference type="GO" id="GO:0016740">
    <property type="term" value="F:transferase activity"/>
    <property type="evidence" value="ECO:0007669"/>
    <property type="project" value="UniProtKB-KW"/>
</dbReference>
<evidence type="ECO:0000313" key="3">
    <source>
        <dbReference type="EMBL" id="MCJ1962367.1"/>
    </source>
</evidence>
<proteinExistence type="predicted"/>
<dbReference type="Pfam" id="PF02515">
    <property type="entry name" value="CoA_transf_3"/>
    <property type="match status" value="1"/>
</dbReference>
<dbReference type="PANTHER" id="PTHR48207">
    <property type="entry name" value="SUCCINATE--HYDROXYMETHYLGLUTARATE COA-TRANSFERASE"/>
    <property type="match status" value="1"/>
</dbReference>
<organism evidence="3 4">
    <name type="scientific">Novosphingobium mangrovi</name>
    <name type="common">ex Hu et al. 2023</name>
    <dbReference type="NCBI Taxonomy" id="2930094"/>
    <lineage>
        <taxon>Bacteria</taxon>
        <taxon>Pseudomonadati</taxon>
        <taxon>Pseudomonadota</taxon>
        <taxon>Alphaproteobacteria</taxon>
        <taxon>Sphingomonadales</taxon>
        <taxon>Sphingomonadaceae</taxon>
        <taxon>Novosphingobium</taxon>
    </lineage>
</organism>
<protein>
    <submittedName>
        <fullName evidence="3">CoA transferase</fullName>
    </submittedName>
</protein>
<keyword evidence="1 3" id="KW-0808">Transferase</keyword>
<name>A0ABT0AGR3_9SPHN</name>
<reference evidence="3" key="1">
    <citation type="submission" date="2022-03" db="EMBL/GenBank/DDBJ databases">
        <title>Identification of a novel bacterium isolated from mangrove sediments.</title>
        <authorList>
            <person name="Pan X."/>
        </authorList>
    </citation>
    <scope>NUCLEOTIDE SEQUENCE</scope>
    <source>
        <strain evidence="3">B2637</strain>
    </source>
</reference>
<accession>A0ABT0AGR3</accession>
<dbReference type="Proteomes" id="UP001162802">
    <property type="component" value="Unassembled WGS sequence"/>
</dbReference>
<dbReference type="Gene3D" id="3.30.1540.10">
    <property type="entry name" value="formyl-coa transferase, domain 3"/>
    <property type="match status" value="1"/>
</dbReference>
<dbReference type="SUPFAM" id="SSF89796">
    <property type="entry name" value="CoA-transferase family III (CaiB/BaiF)"/>
    <property type="match status" value="1"/>
</dbReference>
<dbReference type="InterPro" id="IPR044855">
    <property type="entry name" value="CoA-Trfase_III_dom3_sf"/>
</dbReference>
<dbReference type="InterPro" id="IPR023606">
    <property type="entry name" value="CoA-Trfase_III_dom_1_sf"/>
</dbReference>
<evidence type="ECO:0000256" key="2">
    <source>
        <dbReference type="SAM" id="MobiDB-lite"/>
    </source>
</evidence>
<comment type="caution">
    <text evidence="3">The sequence shown here is derived from an EMBL/GenBank/DDBJ whole genome shotgun (WGS) entry which is preliminary data.</text>
</comment>
<dbReference type="InterPro" id="IPR003673">
    <property type="entry name" value="CoA-Trfase_fam_III"/>
</dbReference>
<dbReference type="PANTHER" id="PTHR48207:SF3">
    <property type="entry name" value="SUCCINATE--HYDROXYMETHYLGLUTARATE COA-TRANSFERASE"/>
    <property type="match status" value="1"/>
</dbReference>
<dbReference type="RefSeq" id="WP_243802263.1">
    <property type="nucleotide sequence ID" value="NZ_JALHAT010000039.1"/>
</dbReference>
<dbReference type="InterPro" id="IPR050483">
    <property type="entry name" value="CoA-transferase_III_domain"/>
</dbReference>